<proteinExistence type="predicted"/>
<sequence>MDSYQKIHRHPLKRFHNQNSSYEFAQLSDELSPKAPSPT</sequence>
<evidence type="ECO:0000313" key="1">
    <source>
        <dbReference type="EMBL" id="KHG00229.1"/>
    </source>
</evidence>
<organism evidence="1 2">
    <name type="scientific">Gossypium arboreum</name>
    <name type="common">Tree cotton</name>
    <name type="synonym">Gossypium nanking</name>
    <dbReference type="NCBI Taxonomy" id="29729"/>
    <lineage>
        <taxon>Eukaryota</taxon>
        <taxon>Viridiplantae</taxon>
        <taxon>Streptophyta</taxon>
        <taxon>Embryophyta</taxon>
        <taxon>Tracheophyta</taxon>
        <taxon>Spermatophyta</taxon>
        <taxon>Magnoliopsida</taxon>
        <taxon>eudicotyledons</taxon>
        <taxon>Gunneridae</taxon>
        <taxon>Pentapetalae</taxon>
        <taxon>rosids</taxon>
        <taxon>malvids</taxon>
        <taxon>Malvales</taxon>
        <taxon>Malvaceae</taxon>
        <taxon>Malvoideae</taxon>
        <taxon>Gossypium</taxon>
    </lineage>
</organism>
<gene>
    <name evidence="1" type="ORF">F383_38891</name>
</gene>
<accession>A0A0B0ML93</accession>
<dbReference type="Proteomes" id="UP000032142">
    <property type="component" value="Unassembled WGS sequence"/>
</dbReference>
<comment type="caution">
    <text evidence="1">The sequence shown here is derived from an EMBL/GenBank/DDBJ whole genome shotgun (WGS) entry which is preliminary data.</text>
</comment>
<evidence type="ECO:0000313" key="2">
    <source>
        <dbReference type="Proteomes" id="UP000032142"/>
    </source>
</evidence>
<keyword evidence="2" id="KW-1185">Reference proteome</keyword>
<protein>
    <submittedName>
        <fullName evidence="1">Uncharacterized protein</fullName>
    </submittedName>
</protein>
<reference evidence="2" key="1">
    <citation type="submission" date="2014-09" db="EMBL/GenBank/DDBJ databases">
        <authorList>
            <person name="Mudge J."/>
            <person name="Ramaraj T."/>
            <person name="Lindquist I.E."/>
            <person name="Bharti A.K."/>
            <person name="Sundararajan A."/>
            <person name="Cameron C.T."/>
            <person name="Woodward J.E."/>
            <person name="May G.D."/>
            <person name="Brubaker C."/>
            <person name="Broadhvest J."/>
            <person name="Wilkins T.A."/>
        </authorList>
    </citation>
    <scope>NUCLEOTIDE SEQUENCE</scope>
    <source>
        <strain evidence="2">cv. AKA8401</strain>
    </source>
</reference>
<name>A0A0B0ML93_GOSAR</name>
<dbReference type="EMBL" id="JRRC01119484">
    <property type="protein sequence ID" value="KHG00229.1"/>
    <property type="molecule type" value="Genomic_DNA"/>
</dbReference>
<dbReference type="AlphaFoldDB" id="A0A0B0ML93"/>